<dbReference type="Pfam" id="PF09902">
    <property type="entry name" value="DUF2129"/>
    <property type="match status" value="1"/>
</dbReference>
<comment type="similarity">
    <text evidence="2">Belongs to the UPF0298 family.</text>
</comment>
<evidence type="ECO:0000313" key="4">
    <source>
        <dbReference type="Proteomes" id="UP001315967"/>
    </source>
</evidence>
<dbReference type="EMBL" id="CP102453">
    <property type="protein sequence ID" value="UUX34287.1"/>
    <property type="molecule type" value="Genomic_DNA"/>
</dbReference>
<evidence type="ECO:0000256" key="2">
    <source>
        <dbReference type="HAMAP-Rule" id="MF_01126"/>
    </source>
</evidence>
<evidence type="ECO:0000256" key="1">
    <source>
        <dbReference type="ARBA" id="ARBA00022490"/>
    </source>
</evidence>
<reference evidence="3 4" key="1">
    <citation type="submission" date="2022-08" db="EMBL/GenBank/DDBJ databases">
        <title>Aerococcaceae sp. nov isolated from spoiled eye mask.</title>
        <authorList>
            <person name="Zhou G."/>
            <person name="Xie X.-B."/>
            <person name="Shi Q.-S."/>
            <person name="Wang Y.-S."/>
            <person name="Wen X."/>
            <person name="Peng H."/>
            <person name="Yang X.-J."/>
            <person name="Tao H.-B."/>
            <person name="Huang X.-M."/>
        </authorList>
    </citation>
    <scope>NUCLEOTIDE SEQUENCE [LARGE SCALE GENOMIC DNA]</scope>
    <source>
        <strain evidence="4">DM20194951</strain>
    </source>
</reference>
<dbReference type="Proteomes" id="UP001315967">
    <property type="component" value="Chromosome"/>
</dbReference>
<comment type="subcellular location">
    <subcellularLocation>
        <location evidence="2">Cytoplasm</location>
    </subcellularLocation>
</comment>
<proteinExistence type="inferred from homology"/>
<name>A0ABY5P6D6_9LACT</name>
<keyword evidence="1 2" id="KW-0963">Cytoplasm</keyword>
<organism evidence="3 4">
    <name type="scientific">Fundicoccus culcitae</name>
    <dbReference type="NCBI Taxonomy" id="2969821"/>
    <lineage>
        <taxon>Bacteria</taxon>
        <taxon>Bacillati</taxon>
        <taxon>Bacillota</taxon>
        <taxon>Bacilli</taxon>
        <taxon>Lactobacillales</taxon>
        <taxon>Aerococcaceae</taxon>
        <taxon>Fundicoccus</taxon>
    </lineage>
</organism>
<keyword evidence="4" id="KW-1185">Reference proteome</keyword>
<sequence>MDFEMVERQALIIWVYTLKHVKNLRKYGYIHYTSKKSKYIVMYVDKQQAPSVIKQLNQLHFIRQVDVSHRDEIDMTFKDAIPNRIDPNQRKEVETQSEDFLHNLAQSLEISKKQSHKEETV</sequence>
<dbReference type="HAMAP" id="MF_01126">
    <property type="entry name" value="UPF0298"/>
    <property type="match status" value="1"/>
</dbReference>
<dbReference type="RefSeq" id="WP_313793790.1">
    <property type="nucleotide sequence ID" value="NZ_CP102453.1"/>
</dbReference>
<evidence type="ECO:0000313" key="3">
    <source>
        <dbReference type="EMBL" id="UUX34287.1"/>
    </source>
</evidence>
<accession>A0ABY5P6D6</accession>
<dbReference type="InterPro" id="IPR016979">
    <property type="entry name" value="DUF2129"/>
</dbReference>
<gene>
    <name evidence="3" type="ORF">NRE15_01045</name>
</gene>
<protein>
    <recommendedName>
        <fullName evidence="2">UPF0298 protein NRE15_01045</fullName>
    </recommendedName>
</protein>